<dbReference type="GO" id="GO:0030170">
    <property type="term" value="F:pyridoxal phosphate binding"/>
    <property type="evidence" value="ECO:0007669"/>
    <property type="project" value="InterPro"/>
</dbReference>
<dbReference type="InterPro" id="IPR015424">
    <property type="entry name" value="PyrdxlP-dep_Trfase"/>
</dbReference>
<gene>
    <name evidence="7" type="ORF">DI632_06245</name>
</gene>
<dbReference type="InterPro" id="IPR004839">
    <property type="entry name" value="Aminotransferase_I/II_large"/>
</dbReference>
<dbReference type="Gene3D" id="3.40.640.10">
    <property type="entry name" value="Type I PLP-dependent aspartate aminotransferase-like (Major domain)"/>
    <property type="match status" value="1"/>
</dbReference>
<dbReference type="InterPro" id="IPR051446">
    <property type="entry name" value="HTH_trans_reg/aminotransferase"/>
</dbReference>
<dbReference type="GO" id="GO:0008483">
    <property type="term" value="F:transaminase activity"/>
    <property type="evidence" value="ECO:0007669"/>
    <property type="project" value="UniProtKB-KW"/>
</dbReference>
<dbReference type="PANTHER" id="PTHR46577:SF1">
    <property type="entry name" value="HTH-TYPE TRANSCRIPTIONAL REGULATORY PROTEIN GABR"/>
    <property type="match status" value="1"/>
</dbReference>
<dbReference type="InterPro" id="IPR000524">
    <property type="entry name" value="Tscrpt_reg_HTH_GntR"/>
</dbReference>
<evidence type="ECO:0000256" key="2">
    <source>
        <dbReference type="ARBA" id="ARBA00022898"/>
    </source>
</evidence>
<protein>
    <submittedName>
        <fullName evidence="7">PLP-dependent aminotransferase family protein</fullName>
    </submittedName>
</protein>
<name>A0A2W5BBW0_9SPHN</name>
<evidence type="ECO:0000256" key="4">
    <source>
        <dbReference type="ARBA" id="ARBA00023125"/>
    </source>
</evidence>
<evidence type="ECO:0000313" key="8">
    <source>
        <dbReference type="Proteomes" id="UP000248614"/>
    </source>
</evidence>
<dbReference type="Pfam" id="PF00392">
    <property type="entry name" value="GntR"/>
    <property type="match status" value="1"/>
</dbReference>
<dbReference type="PROSITE" id="PS50949">
    <property type="entry name" value="HTH_GNTR"/>
    <property type="match status" value="1"/>
</dbReference>
<evidence type="ECO:0000256" key="3">
    <source>
        <dbReference type="ARBA" id="ARBA00023015"/>
    </source>
</evidence>
<keyword evidence="3" id="KW-0805">Transcription regulation</keyword>
<dbReference type="AlphaFoldDB" id="A0A2W5BBW0"/>
<sequence length="489" mass="52944">MLRPLPLALTERISPAGGTPLYMQIIGAIVRDIERGRLKPGTYLPSSRELAAELGVSRKTVVIAYDELIAQGWLVSAGTRGTLVSTRFSDPVAAVEQPTMAVRLPENPLYRFVPAPERPLAVPDGSGLKLDEGAPDVRLFPTDTLAKAYRHAIRDMAGTPALAYRDPLGLAALRTNIAEMLGAQRGLNVSADRICITRGSQNAIFLVAQVLTRPGDTVLFESLTYEPAVAAFRTLGARTLAVPLDRDGIDVAAVEQACRQHPVRALFLTPHHQFPTTVALQPERRLRLLSLARQFGFAIVEDDYDHEFHFASQPLLPMSAYAPDHVIYIGSLSKLLLPALRIGYIAAPAAVTAALAHAVALTDGMGNALTEAAVDLLIREGELHRHARRARSIYAGRRGAFAALLGDRLGDDVQFDLPDGGLAFWLRFPERDMDRMEARMTAMGLRFAASTSYMLGRDAPRGLRVGFASLAADEADAAVGQLRAALDSH</sequence>
<dbReference type="SMART" id="SM00345">
    <property type="entry name" value="HTH_GNTR"/>
    <property type="match status" value="1"/>
</dbReference>
<organism evidence="7 8">
    <name type="scientific">Sphingomonas hengshuiensis</name>
    <dbReference type="NCBI Taxonomy" id="1609977"/>
    <lineage>
        <taxon>Bacteria</taxon>
        <taxon>Pseudomonadati</taxon>
        <taxon>Pseudomonadota</taxon>
        <taxon>Alphaproteobacteria</taxon>
        <taxon>Sphingomonadales</taxon>
        <taxon>Sphingomonadaceae</taxon>
        <taxon>Sphingomonas</taxon>
    </lineage>
</organism>
<evidence type="ECO:0000256" key="1">
    <source>
        <dbReference type="ARBA" id="ARBA00005384"/>
    </source>
</evidence>
<keyword evidence="7" id="KW-0808">Transferase</keyword>
<keyword evidence="7" id="KW-0032">Aminotransferase</keyword>
<dbReference type="SUPFAM" id="SSF46785">
    <property type="entry name" value="Winged helix' DNA-binding domain"/>
    <property type="match status" value="1"/>
</dbReference>
<dbReference type="CDD" id="cd07377">
    <property type="entry name" value="WHTH_GntR"/>
    <property type="match status" value="1"/>
</dbReference>
<proteinExistence type="inferred from homology"/>
<dbReference type="Pfam" id="PF00155">
    <property type="entry name" value="Aminotran_1_2"/>
    <property type="match status" value="1"/>
</dbReference>
<comment type="similarity">
    <text evidence="1">In the C-terminal section; belongs to the class-I pyridoxal-phosphate-dependent aminotransferase family.</text>
</comment>
<reference evidence="7 8" key="1">
    <citation type="submission" date="2017-08" db="EMBL/GenBank/DDBJ databases">
        <title>Infants hospitalized years apart are colonized by the same room-sourced microbial strains.</title>
        <authorList>
            <person name="Brooks B."/>
            <person name="Olm M.R."/>
            <person name="Firek B.A."/>
            <person name="Baker R."/>
            <person name="Thomas B.C."/>
            <person name="Morowitz M.J."/>
            <person name="Banfield J.F."/>
        </authorList>
    </citation>
    <scope>NUCLEOTIDE SEQUENCE [LARGE SCALE GENOMIC DNA]</scope>
    <source>
        <strain evidence="7">S2_018_000_R3_110</strain>
    </source>
</reference>
<dbReference type="InterPro" id="IPR036390">
    <property type="entry name" value="WH_DNA-bd_sf"/>
</dbReference>
<dbReference type="CDD" id="cd00609">
    <property type="entry name" value="AAT_like"/>
    <property type="match status" value="1"/>
</dbReference>
<accession>A0A2W5BBW0</accession>
<dbReference type="PRINTS" id="PR00035">
    <property type="entry name" value="HTHGNTR"/>
</dbReference>
<evidence type="ECO:0000256" key="5">
    <source>
        <dbReference type="ARBA" id="ARBA00023163"/>
    </source>
</evidence>
<evidence type="ECO:0000313" key="7">
    <source>
        <dbReference type="EMBL" id="PZO78558.1"/>
    </source>
</evidence>
<comment type="caution">
    <text evidence="7">The sequence shown here is derived from an EMBL/GenBank/DDBJ whole genome shotgun (WGS) entry which is preliminary data.</text>
</comment>
<dbReference type="InterPro" id="IPR015421">
    <property type="entry name" value="PyrdxlP-dep_Trfase_major"/>
</dbReference>
<keyword evidence="5" id="KW-0804">Transcription</keyword>
<feature type="domain" description="HTH gntR-type" evidence="6">
    <location>
        <begin position="19"/>
        <end position="87"/>
    </location>
</feature>
<dbReference type="SUPFAM" id="SSF53383">
    <property type="entry name" value="PLP-dependent transferases"/>
    <property type="match status" value="1"/>
</dbReference>
<dbReference type="Proteomes" id="UP000248614">
    <property type="component" value="Unassembled WGS sequence"/>
</dbReference>
<keyword evidence="4" id="KW-0238">DNA-binding</keyword>
<evidence type="ECO:0000259" key="6">
    <source>
        <dbReference type="PROSITE" id="PS50949"/>
    </source>
</evidence>
<dbReference type="GO" id="GO:0003700">
    <property type="term" value="F:DNA-binding transcription factor activity"/>
    <property type="evidence" value="ECO:0007669"/>
    <property type="project" value="InterPro"/>
</dbReference>
<dbReference type="EMBL" id="QFNF01000011">
    <property type="protein sequence ID" value="PZO78558.1"/>
    <property type="molecule type" value="Genomic_DNA"/>
</dbReference>
<dbReference type="GO" id="GO:0003677">
    <property type="term" value="F:DNA binding"/>
    <property type="evidence" value="ECO:0007669"/>
    <property type="project" value="UniProtKB-KW"/>
</dbReference>
<dbReference type="PANTHER" id="PTHR46577">
    <property type="entry name" value="HTH-TYPE TRANSCRIPTIONAL REGULATORY PROTEIN GABR"/>
    <property type="match status" value="1"/>
</dbReference>
<keyword evidence="2" id="KW-0663">Pyridoxal phosphate</keyword>
<dbReference type="Gene3D" id="1.10.10.10">
    <property type="entry name" value="Winged helix-like DNA-binding domain superfamily/Winged helix DNA-binding domain"/>
    <property type="match status" value="1"/>
</dbReference>
<dbReference type="InterPro" id="IPR036388">
    <property type="entry name" value="WH-like_DNA-bd_sf"/>
</dbReference>